<keyword evidence="5" id="KW-0269">Exonuclease</keyword>
<dbReference type="PANTHER" id="PTHR30231">
    <property type="entry name" value="DNA POLYMERASE III SUBUNIT EPSILON"/>
    <property type="match status" value="1"/>
</dbReference>
<sequence>MRKTLPTFYYLTHFHEFLGFFDGVNKALLGEPEHRFMEEFAQLTHDQQCIIARAANRKYAVINRQHFNYDEINTPQSRLDELIEMQWFSDLSDANAHDVAAVMTKSDLSALLTQLSQSSVSSSLKKPELSQLLMQQVAEHGWPAQFPHAHFLVRNFEHTFRYLLFVYFGHSKGRLNQFSLRDLGVMRTRDDGPSEQLRFHDKDDAKAAFYYAMQLEQLPFWQPDQLKSAPVWADTTAQSPLAVQWQEKYQFALGQQLLDIDPHAGLQVLAHTPGDRAKEKWIREAYKQEHKESVKAELDLLIDTPPSDTLLSFAEDFLARKFHKKRTSALTDMLRNATRTLKLDISQNASVEAGVLAHYKRQAIQAYRTENQLWRSIFGLIFWPILFEQDEFVNEFDRRPVCLKENTFYTRYAQHIEAILERLNSVEELKKHILSIASSRYGQANALFIWSRRLLDPINALLEHCEVTELVSFLRMMAQDFHSLQDGFPDIMVIDDGKLLFEEVKAPGDQLRRNQLVSIQRLQQAGFTVHISTVEWYFDPQQPYVVVDIETTGGKADYHRITEIGMVKLVNGQEVARWQSLLNPQRRIPSAITALTGISNEMVADAPLFAQLAEEVDEFTQDCVFVAHNVNFDYGFIRQEFARLEKSFKRPKLCTVREMRKVKPGLNSYSLAALTRTFDIKMERHHRALSDAKAAAELLKMILDERLSATPDS</sequence>
<accession>A0ABX1R2X1</accession>
<dbReference type="EC" id="2.7.7.7" evidence="2"/>
<dbReference type="InterPro" id="IPR036397">
    <property type="entry name" value="RNaseH_sf"/>
</dbReference>
<dbReference type="InterPro" id="IPR014883">
    <property type="entry name" value="VRR_NUC"/>
</dbReference>
<dbReference type="EMBL" id="JAATNW010000006">
    <property type="protein sequence ID" value="NMH60815.1"/>
    <property type="molecule type" value="Genomic_DNA"/>
</dbReference>
<evidence type="ECO:0000256" key="2">
    <source>
        <dbReference type="ARBA" id="ARBA00012417"/>
    </source>
</evidence>
<keyword evidence="4" id="KW-0378">Hydrolase</keyword>
<keyword evidence="10" id="KW-1185">Reference proteome</keyword>
<dbReference type="SMART" id="SM00990">
    <property type="entry name" value="VRR_NUC"/>
    <property type="match status" value="1"/>
</dbReference>
<dbReference type="SUPFAM" id="SSF53098">
    <property type="entry name" value="Ribonuclease H-like"/>
    <property type="match status" value="1"/>
</dbReference>
<name>A0ABX1R2X1_9ALTE</name>
<dbReference type="SMART" id="SM00479">
    <property type="entry name" value="EXOIII"/>
    <property type="match status" value="1"/>
</dbReference>
<dbReference type="Gene3D" id="3.40.1350.10">
    <property type="match status" value="1"/>
</dbReference>
<dbReference type="InterPro" id="IPR012337">
    <property type="entry name" value="RNaseH-like_sf"/>
</dbReference>
<dbReference type="InterPro" id="IPR013520">
    <property type="entry name" value="Ribonucl_H"/>
</dbReference>
<dbReference type="Pfam" id="PF00929">
    <property type="entry name" value="RNase_T"/>
    <property type="match status" value="1"/>
</dbReference>
<evidence type="ECO:0000259" key="7">
    <source>
        <dbReference type="SMART" id="SM00479"/>
    </source>
</evidence>
<dbReference type="NCBIfam" id="TIGR00573">
    <property type="entry name" value="dnaq"/>
    <property type="match status" value="1"/>
</dbReference>
<gene>
    <name evidence="9" type="ORF">HCJ96_12330</name>
</gene>
<evidence type="ECO:0000256" key="1">
    <source>
        <dbReference type="ARBA" id="ARBA00001946"/>
    </source>
</evidence>
<feature type="domain" description="VRR-NUC" evidence="8">
    <location>
        <begin position="439"/>
        <end position="536"/>
    </location>
</feature>
<comment type="cofactor">
    <cofactor evidence="1">
        <name>Mg(2+)</name>
        <dbReference type="ChEBI" id="CHEBI:18420"/>
    </cofactor>
</comment>
<evidence type="ECO:0000313" key="9">
    <source>
        <dbReference type="EMBL" id="NMH60815.1"/>
    </source>
</evidence>
<dbReference type="InterPro" id="IPR049125">
    <property type="entry name" value="FAN1-like_WH"/>
</dbReference>
<proteinExistence type="predicted"/>
<feature type="domain" description="Exonuclease" evidence="7">
    <location>
        <begin position="543"/>
        <end position="708"/>
    </location>
</feature>
<dbReference type="PANTHER" id="PTHR30231:SF41">
    <property type="entry name" value="DNA POLYMERASE III SUBUNIT EPSILON"/>
    <property type="match status" value="1"/>
</dbReference>
<keyword evidence="3" id="KW-0540">Nuclease</keyword>
<comment type="catalytic activity">
    <reaction evidence="6">
        <text>DNA(n) + a 2'-deoxyribonucleoside 5'-triphosphate = DNA(n+1) + diphosphate</text>
        <dbReference type="Rhea" id="RHEA:22508"/>
        <dbReference type="Rhea" id="RHEA-COMP:17339"/>
        <dbReference type="Rhea" id="RHEA-COMP:17340"/>
        <dbReference type="ChEBI" id="CHEBI:33019"/>
        <dbReference type="ChEBI" id="CHEBI:61560"/>
        <dbReference type="ChEBI" id="CHEBI:173112"/>
        <dbReference type="EC" id="2.7.7.7"/>
    </reaction>
</comment>
<evidence type="ECO:0000256" key="5">
    <source>
        <dbReference type="ARBA" id="ARBA00022839"/>
    </source>
</evidence>
<dbReference type="Pfam" id="PF08774">
    <property type="entry name" value="VRR_NUC"/>
    <property type="match status" value="1"/>
</dbReference>
<dbReference type="Proteomes" id="UP000709336">
    <property type="component" value="Unassembled WGS sequence"/>
</dbReference>
<dbReference type="InterPro" id="IPR006054">
    <property type="entry name" value="DnaQ"/>
</dbReference>
<evidence type="ECO:0000313" key="10">
    <source>
        <dbReference type="Proteomes" id="UP000709336"/>
    </source>
</evidence>
<evidence type="ECO:0000256" key="3">
    <source>
        <dbReference type="ARBA" id="ARBA00022722"/>
    </source>
</evidence>
<protein>
    <recommendedName>
        <fullName evidence="2">DNA-directed DNA polymerase</fullName>
        <ecNumber evidence="2">2.7.7.7</ecNumber>
    </recommendedName>
</protein>
<evidence type="ECO:0000256" key="4">
    <source>
        <dbReference type="ARBA" id="ARBA00022801"/>
    </source>
</evidence>
<comment type="caution">
    <text evidence="9">The sequence shown here is derived from an EMBL/GenBank/DDBJ whole genome shotgun (WGS) entry which is preliminary data.</text>
</comment>
<evidence type="ECO:0000259" key="8">
    <source>
        <dbReference type="SMART" id="SM00990"/>
    </source>
</evidence>
<organism evidence="9 10">
    <name type="scientific">Alteromonas ponticola</name>
    <dbReference type="NCBI Taxonomy" id="2720613"/>
    <lineage>
        <taxon>Bacteria</taxon>
        <taxon>Pseudomonadati</taxon>
        <taxon>Pseudomonadota</taxon>
        <taxon>Gammaproteobacteria</taxon>
        <taxon>Alteromonadales</taxon>
        <taxon>Alteromonadaceae</taxon>
        <taxon>Alteromonas/Salinimonas group</taxon>
        <taxon>Alteromonas</taxon>
    </lineage>
</organism>
<evidence type="ECO:0000256" key="6">
    <source>
        <dbReference type="ARBA" id="ARBA00049244"/>
    </source>
</evidence>
<dbReference type="CDD" id="cd06127">
    <property type="entry name" value="DEDDh"/>
    <property type="match status" value="1"/>
</dbReference>
<dbReference type="Gene3D" id="3.30.420.10">
    <property type="entry name" value="Ribonuclease H-like superfamily/Ribonuclease H"/>
    <property type="match status" value="1"/>
</dbReference>
<dbReference type="RefSeq" id="WP_169211369.1">
    <property type="nucleotide sequence ID" value="NZ_JAATNW010000006.1"/>
</dbReference>
<reference evidence="9 10" key="1">
    <citation type="submission" date="2020-03" db="EMBL/GenBank/DDBJ databases">
        <title>Alteromonas ponticola sp. nov., isolated from seawater.</title>
        <authorList>
            <person name="Yoon J.-H."/>
            <person name="Kim Y.-O."/>
        </authorList>
    </citation>
    <scope>NUCLEOTIDE SEQUENCE [LARGE SCALE GENOMIC DNA]</scope>
    <source>
        <strain evidence="9 10">MYP5</strain>
    </source>
</reference>
<dbReference type="Pfam" id="PF21315">
    <property type="entry name" value="FAN1_HTH"/>
    <property type="match status" value="1"/>
</dbReference>
<dbReference type="InterPro" id="IPR011856">
    <property type="entry name" value="tRNA_endonuc-like_dom_sf"/>
</dbReference>